<gene>
    <name evidence="2" type="ORF">BpHYR1_047110</name>
</gene>
<sequence length="80" mass="9801">MLSAYHLNDAILGGKFFADFCRFYLKIIYILKEYKILYKLMVWRQNSKQIYGAQLLFFSIFLKNMLLKPDRMSHHYYFTK</sequence>
<evidence type="ECO:0000313" key="3">
    <source>
        <dbReference type="Proteomes" id="UP000276133"/>
    </source>
</evidence>
<name>A0A3M7Q0Q7_BRAPC</name>
<protein>
    <submittedName>
        <fullName evidence="2">Uncharacterized protein</fullName>
    </submittedName>
</protein>
<accession>A0A3M7Q0Q7</accession>
<keyword evidence="3" id="KW-1185">Reference proteome</keyword>
<dbReference type="AlphaFoldDB" id="A0A3M7Q0Q7"/>
<reference evidence="2 3" key="1">
    <citation type="journal article" date="2018" name="Sci. Rep.">
        <title>Genomic signatures of local adaptation to the degree of environmental predictability in rotifers.</title>
        <authorList>
            <person name="Franch-Gras L."/>
            <person name="Hahn C."/>
            <person name="Garcia-Roger E.M."/>
            <person name="Carmona M.J."/>
            <person name="Serra M."/>
            <person name="Gomez A."/>
        </authorList>
    </citation>
    <scope>NUCLEOTIDE SEQUENCE [LARGE SCALE GENOMIC DNA]</scope>
    <source>
        <strain evidence="2">HYR1</strain>
    </source>
</reference>
<keyword evidence="1" id="KW-0472">Membrane</keyword>
<keyword evidence="1" id="KW-0812">Transmembrane</keyword>
<keyword evidence="1" id="KW-1133">Transmembrane helix</keyword>
<proteinExistence type="predicted"/>
<organism evidence="2 3">
    <name type="scientific">Brachionus plicatilis</name>
    <name type="common">Marine rotifer</name>
    <name type="synonym">Brachionus muelleri</name>
    <dbReference type="NCBI Taxonomy" id="10195"/>
    <lineage>
        <taxon>Eukaryota</taxon>
        <taxon>Metazoa</taxon>
        <taxon>Spiralia</taxon>
        <taxon>Gnathifera</taxon>
        <taxon>Rotifera</taxon>
        <taxon>Eurotatoria</taxon>
        <taxon>Monogononta</taxon>
        <taxon>Pseudotrocha</taxon>
        <taxon>Ploima</taxon>
        <taxon>Brachionidae</taxon>
        <taxon>Brachionus</taxon>
    </lineage>
</organism>
<dbReference type="Proteomes" id="UP000276133">
    <property type="component" value="Unassembled WGS sequence"/>
</dbReference>
<evidence type="ECO:0000313" key="2">
    <source>
        <dbReference type="EMBL" id="RNA04980.1"/>
    </source>
</evidence>
<evidence type="ECO:0000256" key="1">
    <source>
        <dbReference type="SAM" id="Phobius"/>
    </source>
</evidence>
<comment type="caution">
    <text evidence="2">The sequence shown here is derived from an EMBL/GenBank/DDBJ whole genome shotgun (WGS) entry which is preliminary data.</text>
</comment>
<feature type="transmembrane region" description="Helical" evidence="1">
    <location>
        <begin position="50"/>
        <end position="67"/>
    </location>
</feature>
<dbReference type="EMBL" id="REGN01007900">
    <property type="protein sequence ID" value="RNA04980.1"/>
    <property type="molecule type" value="Genomic_DNA"/>
</dbReference>